<dbReference type="EMBL" id="JADGJQ010000054">
    <property type="protein sequence ID" value="KAJ3175236.1"/>
    <property type="molecule type" value="Genomic_DNA"/>
</dbReference>
<feature type="compositionally biased region" description="Low complexity" evidence="1">
    <location>
        <begin position="581"/>
        <end position="605"/>
    </location>
</feature>
<sequence>MPGLHPAPAATLACHFSALPPSAKCAAYSDFALRVVLQHGSSVTPAPPADLPTYFFTLFCQNPTAVTIHGLKAYVSSLGLQGLAAASHFYDARERSPLASLLNKPRSCENEQKVVNRAGLPLPPHDEQQKKQQHRILVYTEDYFVVPATLTVADAFVSGELVHIRALDIALRASEGTDWRTDVCSPLKSTREDAECGLQRSKRAAFEDMHLPKPHQNDSAAEEREGPPEDLSVAVCEPTEASPQLALAVCSGETFNAAESADISPAKPKRRKSQRGKRVATTACVDAKPPSQLSVALQTDLNVSPSRAALSPTRKLSDSMLDFLDSVEHHQNDTTSLEHEVLVEDLVPAVSESAEPLPSVARPEPTVCNGETINVAEFLDIAPAKSQRRKGQRGKRAARRDVDSKPQSEDMPEIPTPPSCHPVKAAASQSQPARAASPTEERSPEPSLDAPSASRKKKRGPRRKRGSQHAAGTSTTETPALATARIPTAAPCSPSVPANAAQSSLLPESRKRSAEGDDDKENHATDTPGKHKRKRRRGRRGTAVQTENAGICREQQQQQKTPAPEKAPEETNELAVKLTTAARPSAALSTSASSGSESKQQEQQQGHLEVPTCPAIVISSKPTSRRGKRRSSKHVPLNTTASIGKTSVSPPPLASPSPPPYPAPDPTSLRMLTDALAIADLSEAFLDDIAWVAADADAGAAEKLLDSALDGILERAPGPALAPFSVRKQKSNTAGSGKAEKRGRDPATMQRGDAIWDRF</sequence>
<feature type="compositionally biased region" description="Basic and acidic residues" evidence="1">
    <location>
        <begin position="399"/>
        <end position="408"/>
    </location>
</feature>
<evidence type="ECO:0000313" key="2">
    <source>
        <dbReference type="EMBL" id="KAJ3175236.1"/>
    </source>
</evidence>
<evidence type="ECO:0000256" key="1">
    <source>
        <dbReference type="SAM" id="MobiDB-lite"/>
    </source>
</evidence>
<feature type="compositionally biased region" description="Polar residues" evidence="1">
    <location>
        <begin position="543"/>
        <end position="561"/>
    </location>
</feature>
<feature type="region of interest" description="Disordered" evidence="1">
    <location>
        <begin position="258"/>
        <end position="281"/>
    </location>
</feature>
<reference evidence="2" key="1">
    <citation type="submission" date="2020-05" db="EMBL/GenBank/DDBJ databases">
        <title>Phylogenomic resolution of chytrid fungi.</title>
        <authorList>
            <person name="Stajich J.E."/>
            <person name="Amses K."/>
            <person name="Simmons R."/>
            <person name="Seto K."/>
            <person name="Myers J."/>
            <person name="Bonds A."/>
            <person name="Quandt C.A."/>
            <person name="Barry K."/>
            <person name="Liu P."/>
            <person name="Grigoriev I."/>
            <person name="Longcore J.E."/>
            <person name="James T.Y."/>
        </authorList>
    </citation>
    <scope>NUCLEOTIDE SEQUENCE</scope>
    <source>
        <strain evidence="2">JEL0379</strain>
    </source>
</reference>
<feature type="compositionally biased region" description="Pro residues" evidence="1">
    <location>
        <begin position="649"/>
        <end position="665"/>
    </location>
</feature>
<feature type="compositionally biased region" description="Basic and acidic residues" evidence="1">
    <location>
        <begin position="508"/>
        <end position="524"/>
    </location>
</feature>
<feature type="compositionally biased region" description="Polar residues" evidence="1">
    <location>
        <begin position="637"/>
        <end position="646"/>
    </location>
</feature>
<protein>
    <submittedName>
        <fullName evidence="2">Uncharacterized protein</fullName>
    </submittedName>
</protein>
<dbReference type="AlphaFoldDB" id="A0AAD5TFH9"/>
<feature type="region of interest" description="Disordered" evidence="1">
    <location>
        <begin position="203"/>
        <end position="231"/>
    </location>
</feature>
<feature type="compositionally biased region" description="Low complexity" evidence="1">
    <location>
        <begin position="425"/>
        <end position="438"/>
    </location>
</feature>
<proteinExistence type="predicted"/>
<feature type="compositionally biased region" description="Basic residues" evidence="1">
    <location>
        <begin position="386"/>
        <end position="398"/>
    </location>
</feature>
<dbReference type="Proteomes" id="UP001212152">
    <property type="component" value="Unassembled WGS sequence"/>
</dbReference>
<feature type="compositionally biased region" description="Basic residues" evidence="1">
    <location>
        <begin position="623"/>
        <end position="633"/>
    </location>
</feature>
<comment type="caution">
    <text evidence="2">The sequence shown here is derived from an EMBL/GenBank/DDBJ whole genome shotgun (WGS) entry which is preliminary data.</text>
</comment>
<gene>
    <name evidence="2" type="ORF">HDU87_006318</name>
</gene>
<feature type="compositionally biased region" description="Basic residues" evidence="1">
    <location>
        <begin position="530"/>
        <end position="540"/>
    </location>
</feature>
<feature type="region of interest" description="Disordered" evidence="1">
    <location>
        <begin position="719"/>
        <end position="759"/>
    </location>
</feature>
<feature type="region of interest" description="Disordered" evidence="1">
    <location>
        <begin position="384"/>
        <end position="667"/>
    </location>
</feature>
<feature type="compositionally biased region" description="Basic residues" evidence="1">
    <location>
        <begin position="454"/>
        <end position="467"/>
    </location>
</feature>
<feature type="compositionally biased region" description="Basic residues" evidence="1">
    <location>
        <begin position="267"/>
        <end position="278"/>
    </location>
</feature>
<keyword evidence="3" id="KW-1185">Reference proteome</keyword>
<organism evidence="2 3">
    <name type="scientific">Geranomyces variabilis</name>
    <dbReference type="NCBI Taxonomy" id="109894"/>
    <lineage>
        <taxon>Eukaryota</taxon>
        <taxon>Fungi</taxon>
        <taxon>Fungi incertae sedis</taxon>
        <taxon>Chytridiomycota</taxon>
        <taxon>Chytridiomycota incertae sedis</taxon>
        <taxon>Chytridiomycetes</taxon>
        <taxon>Spizellomycetales</taxon>
        <taxon>Powellomycetaceae</taxon>
        <taxon>Geranomyces</taxon>
    </lineage>
</organism>
<accession>A0AAD5TFH9</accession>
<evidence type="ECO:0000313" key="3">
    <source>
        <dbReference type="Proteomes" id="UP001212152"/>
    </source>
</evidence>
<name>A0AAD5TFH9_9FUNG</name>